<evidence type="ECO:0000313" key="2">
    <source>
        <dbReference type="EMBL" id="KAF4401491.1"/>
    </source>
</evidence>
<sequence>METSLTRIINLLWQLLRMLLGGGGMIKKRCFRFETHWLKDPECQEIINRTWLSMDYPLYNQDTLIDIFGSCADQLGAWNKSKYGSIPRQVRETQKQLDDLLSVSAPLVRMEEVKRLEFKLNDLLSREECYWKLRSRADWLALGDIILSISTIRLRNAIVEIMTKDGRKLSTEEDIVCEIECYFGTIFSSASPTLQQVEEGI</sequence>
<gene>
    <name evidence="2" type="ORF">G4B88_001685</name>
</gene>
<evidence type="ECO:0000313" key="3">
    <source>
        <dbReference type="Proteomes" id="UP000583929"/>
    </source>
</evidence>
<reference evidence="2 3" key="1">
    <citation type="journal article" date="2020" name="bioRxiv">
        <title>Sequence and annotation of 42 cannabis genomes reveals extensive copy number variation in cannabinoid synthesis and pathogen resistance genes.</title>
        <authorList>
            <person name="Mckernan K.J."/>
            <person name="Helbert Y."/>
            <person name="Kane L.T."/>
            <person name="Ebling H."/>
            <person name="Zhang L."/>
            <person name="Liu B."/>
            <person name="Eaton Z."/>
            <person name="Mclaughlin S."/>
            <person name="Kingan S."/>
            <person name="Baybayan P."/>
            <person name="Concepcion G."/>
            <person name="Jordan M."/>
            <person name="Riva A."/>
            <person name="Barbazuk W."/>
            <person name="Harkins T."/>
        </authorList>
    </citation>
    <scope>NUCLEOTIDE SEQUENCE [LARGE SCALE GENOMIC DNA]</scope>
    <source>
        <strain evidence="3">cv. Jamaican Lion 4</strain>
        <tissue evidence="2">Leaf</tissue>
    </source>
</reference>
<evidence type="ECO:0000256" key="1">
    <source>
        <dbReference type="SAM" id="SignalP"/>
    </source>
</evidence>
<name>A0A7J6I355_CANSA</name>
<organism evidence="2 3">
    <name type="scientific">Cannabis sativa</name>
    <name type="common">Hemp</name>
    <name type="synonym">Marijuana</name>
    <dbReference type="NCBI Taxonomy" id="3483"/>
    <lineage>
        <taxon>Eukaryota</taxon>
        <taxon>Viridiplantae</taxon>
        <taxon>Streptophyta</taxon>
        <taxon>Embryophyta</taxon>
        <taxon>Tracheophyta</taxon>
        <taxon>Spermatophyta</taxon>
        <taxon>Magnoliopsida</taxon>
        <taxon>eudicotyledons</taxon>
        <taxon>Gunneridae</taxon>
        <taxon>Pentapetalae</taxon>
        <taxon>rosids</taxon>
        <taxon>fabids</taxon>
        <taxon>Rosales</taxon>
        <taxon>Cannabaceae</taxon>
        <taxon>Cannabis</taxon>
    </lineage>
</organism>
<dbReference type="Proteomes" id="UP000583929">
    <property type="component" value="Unassembled WGS sequence"/>
</dbReference>
<keyword evidence="3" id="KW-1185">Reference proteome</keyword>
<accession>A0A7J6I355</accession>
<protein>
    <submittedName>
        <fullName evidence="2">Uncharacterized protein</fullName>
    </submittedName>
</protein>
<comment type="caution">
    <text evidence="2">The sequence shown here is derived from an EMBL/GenBank/DDBJ whole genome shotgun (WGS) entry which is preliminary data.</text>
</comment>
<proteinExistence type="predicted"/>
<feature type="signal peptide" evidence="1">
    <location>
        <begin position="1"/>
        <end position="21"/>
    </location>
</feature>
<dbReference type="AlphaFoldDB" id="A0A7J6I355"/>
<keyword evidence="1" id="KW-0732">Signal</keyword>
<dbReference type="EMBL" id="JAATIQ010000012">
    <property type="protein sequence ID" value="KAF4401491.1"/>
    <property type="molecule type" value="Genomic_DNA"/>
</dbReference>
<feature type="chain" id="PRO_5029810855" evidence="1">
    <location>
        <begin position="22"/>
        <end position="201"/>
    </location>
</feature>
<feature type="non-terminal residue" evidence="2">
    <location>
        <position position="1"/>
    </location>
</feature>